<dbReference type="Pfam" id="PF00305">
    <property type="entry name" value="Lipoxygenase"/>
    <property type="match status" value="1"/>
</dbReference>
<evidence type="ECO:0000259" key="1">
    <source>
        <dbReference type="PROSITE" id="PS51393"/>
    </source>
</evidence>
<dbReference type="PROSITE" id="PS51393">
    <property type="entry name" value="LIPOXYGENASE_3"/>
    <property type="match status" value="1"/>
</dbReference>
<organism evidence="2 3">
    <name type="scientific">Shewanella electrica</name>
    <dbReference type="NCBI Taxonomy" id="515560"/>
    <lineage>
        <taxon>Bacteria</taxon>
        <taxon>Pseudomonadati</taxon>
        <taxon>Pseudomonadota</taxon>
        <taxon>Gammaproteobacteria</taxon>
        <taxon>Alteromonadales</taxon>
        <taxon>Shewanellaceae</taxon>
        <taxon>Shewanella</taxon>
    </lineage>
</organism>
<dbReference type="InterPro" id="IPR013819">
    <property type="entry name" value="LipOase_C"/>
</dbReference>
<sequence>GKNEMLSEGAIKALLHNFMPLLVSSVSPDIRDFAGFHDVDNLFKEGLRLKQALHDQLFQKIPFVRKIQENSEGLLRYDTPDIIKK</sequence>
<gene>
    <name evidence="2" type="ORF">L9G74_21285</name>
</gene>
<dbReference type="InterPro" id="IPR027433">
    <property type="entry name" value="Lipoxygenase_dom_3"/>
</dbReference>
<accession>A0ABT2FRJ3</accession>
<feature type="non-terminal residue" evidence="2">
    <location>
        <position position="1"/>
    </location>
</feature>
<name>A0ABT2FRJ3_9GAMM</name>
<feature type="domain" description="Lipoxygenase" evidence="1">
    <location>
        <begin position="1"/>
        <end position="85"/>
    </location>
</feature>
<dbReference type="EMBL" id="JAKOGG010000483">
    <property type="protein sequence ID" value="MCS4558956.1"/>
    <property type="molecule type" value="Genomic_DNA"/>
</dbReference>
<dbReference type="InterPro" id="IPR036226">
    <property type="entry name" value="LipOase_C_sf"/>
</dbReference>
<keyword evidence="3" id="KW-1185">Reference proteome</keyword>
<evidence type="ECO:0000313" key="3">
    <source>
        <dbReference type="Proteomes" id="UP001201549"/>
    </source>
</evidence>
<protein>
    <recommendedName>
        <fullName evidence="1">Lipoxygenase domain-containing protein</fullName>
    </recommendedName>
</protein>
<feature type="non-terminal residue" evidence="2">
    <location>
        <position position="85"/>
    </location>
</feature>
<dbReference type="SUPFAM" id="SSF48484">
    <property type="entry name" value="Lipoxigenase"/>
    <property type="match status" value="1"/>
</dbReference>
<comment type="caution">
    <text evidence="2">The sequence shown here is derived from an EMBL/GenBank/DDBJ whole genome shotgun (WGS) entry which is preliminary data.</text>
</comment>
<dbReference type="Gene3D" id="4.10.372.10">
    <property type="entry name" value="Lipoxygenase-1, Domain 3"/>
    <property type="match status" value="1"/>
</dbReference>
<proteinExistence type="predicted"/>
<reference evidence="3" key="1">
    <citation type="submission" date="2023-07" db="EMBL/GenBank/DDBJ databases">
        <title>Shewanella mangrovi sp. nov., an acetaldehyde- degrading bacterium isolated from mangrove sediment.</title>
        <authorList>
            <person name="Liu Y."/>
        </authorList>
    </citation>
    <scope>NUCLEOTIDE SEQUENCE [LARGE SCALE GENOMIC DNA]</scope>
    <source>
        <strain evidence="3">C32</strain>
    </source>
</reference>
<dbReference type="Proteomes" id="UP001201549">
    <property type="component" value="Unassembled WGS sequence"/>
</dbReference>
<evidence type="ECO:0000313" key="2">
    <source>
        <dbReference type="EMBL" id="MCS4558956.1"/>
    </source>
</evidence>